<dbReference type="Gene3D" id="2.60.120.340">
    <property type="entry name" value="Nucleoplasmin core domain"/>
    <property type="match status" value="1"/>
</dbReference>
<organism evidence="9 10">
    <name type="scientific">Tetrapyrgos nigripes</name>
    <dbReference type="NCBI Taxonomy" id="182062"/>
    <lineage>
        <taxon>Eukaryota</taxon>
        <taxon>Fungi</taxon>
        <taxon>Dikarya</taxon>
        <taxon>Basidiomycota</taxon>
        <taxon>Agaricomycotina</taxon>
        <taxon>Agaricomycetes</taxon>
        <taxon>Agaricomycetidae</taxon>
        <taxon>Agaricales</taxon>
        <taxon>Marasmiineae</taxon>
        <taxon>Marasmiaceae</taxon>
        <taxon>Tetrapyrgos</taxon>
    </lineage>
</organism>
<comment type="caution">
    <text evidence="9">The sequence shown here is derived from an EMBL/GenBank/DDBJ whole genome shotgun (WGS) entry which is preliminary data.</text>
</comment>
<dbReference type="AlphaFoldDB" id="A0A8H5GTK0"/>
<reference evidence="9 10" key="1">
    <citation type="journal article" date="2020" name="ISME J.">
        <title>Uncovering the hidden diversity of litter-decomposition mechanisms in mushroom-forming fungi.</title>
        <authorList>
            <person name="Floudas D."/>
            <person name="Bentzer J."/>
            <person name="Ahren D."/>
            <person name="Johansson T."/>
            <person name="Persson P."/>
            <person name="Tunlid A."/>
        </authorList>
    </citation>
    <scope>NUCLEOTIDE SEQUENCE [LARGE SCALE GENOMIC DNA]</scope>
    <source>
        <strain evidence="9 10">CBS 291.85</strain>
    </source>
</reference>
<evidence type="ECO:0000313" key="9">
    <source>
        <dbReference type="EMBL" id="KAF5370590.1"/>
    </source>
</evidence>
<evidence type="ECO:0000259" key="8">
    <source>
        <dbReference type="PROSITE" id="PS50059"/>
    </source>
</evidence>
<protein>
    <recommendedName>
        <fullName evidence="3 6">peptidylprolyl isomerase</fullName>
        <ecNumber evidence="3 6">5.2.1.8</ecNumber>
    </recommendedName>
</protein>
<feature type="compositionally biased region" description="Basic and acidic residues" evidence="7">
    <location>
        <begin position="154"/>
        <end position="223"/>
    </location>
</feature>
<evidence type="ECO:0000256" key="3">
    <source>
        <dbReference type="ARBA" id="ARBA00013194"/>
    </source>
</evidence>
<feature type="domain" description="PPIase FKBP-type" evidence="8">
    <location>
        <begin position="246"/>
        <end position="332"/>
    </location>
</feature>
<dbReference type="OrthoDB" id="77911at2759"/>
<evidence type="ECO:0000256" key="1">
    <source>
        <dbReference type="ARBA" id="ARBA00000971"/>
    </source>
</evidence>
<feature type="compositionally biased region" description="Acidic residues" evidence="7">
    <location>
        <begin position="143"/>
        <end position="153"/>
    </location>
</feature>
<dbReference type="EMBL" id="JAACJM010000010">
    <property type="protein sequence ID" value="KAF5370590.1"/>
    <property type="molecule type" value="Genomic_DNA"/>
</dbReference>
<dbReference type="PANTHER" id="PTHR43811">
    <property type="entry name" value="FKBP-TYPE PEPTIDYL-PROLYL CIS-TRANS ISOMERASE FKPA"/>
    <property type="match status" value="1"/>
</dbReference>
<evidence type="ECO:0000313" key="10">
    <source>
        <dbReference type="Proteomes" id="UP000559256"/>
    </source>
</evidence>
<gene>
    <name evidence="9" type="ORF">D9758_001975</name>
</gene>
<dbReference type="Gene3D" id="3.10.50.40">
    <property type="match status" value="1"/>
</dbReference>
<name>A0A8H5GTK0_9AGAR</name>
<dbReference type="GO" id="GO:0005730">
    <property type="term" value="C:nucleolus"/>
    <property type="evidence" value="ECO:0007669"/>
    <property type="project" value="TreeGrafter"/>
</dbReference>
<evidence type="ECO:0000256" key="7">
    <source>
        <dbReference type="SAM" id="MobiDB-lite"/>
    </source>
</evidence>
<evidence type="ECO:0000256" key="2">
    <source>
        <dbReference type="ARBA" id="ARBA00007838"/>
    </source>
</evidence>
<proteinExistence type="inferred from homology"/>
<dbReference type="GO" id="GO:0000785">
    <property type="term" value="C:chromatin"/>
    <property type="evidence" value="ECO:0007669"/>
    <property type="project" value="TreeGrafter"/>
</dbReference>
<evidence type="ECO:0000256" key="6">
    <source>
        <dbReference type="PROSITE-ProRule" id="PRU00277"/>
    </source>
</evidence>
<dbReference type="InterPro" id="IPR023566">
    <property type="entry name" value="PPIase_Fpr3/Fpr4-like"/>
</dbReference>
<dbReference type="PANTHER" id="PTHR43811:SF19">
    <property type="entry name" value="39 KDA FK506-BINDING NUCLEAR PROTEIN"/>
    <property type="match status" value="1"/>
</dbReference>
<evidence type="ECO:0000256" key="5">
    <source>
        <dbReference type="ARBA" id="ARBA00023235"/>
    </source>
</evidence>
<dbReference type="PROSITE" id="PS50059">
    <property type="entry name" value="FKBP_PPIASE"/>
    <property type="match status" value="1"/>
</dbReference>
<comment type="catalytic activity">
    <reaction evidence="1 6">
        <text>[protein]-peptidylproline (omega=180) = [protein]-peptidylproline (omega=0)</text>
        <dbReference type="Rhea" id="RHEA:16237"/>
        <dbReference type="Rhea" id="RHEA-COMP:10747"/>
        <dbReference type="Rhea" id="RHEA-COMP:10748"/>
        <dbReference type="ChEBI" id="CHEBI:83833"/>
        <dbReference type="ChEBI" id="CHEBI:83834"/>
        <dbReference type="EC" id="5.2.1.8"/>
    </reaction>
</comment>
<dbReference type="FunFam" id="3.10.50.40:FF:000006">
    <property type="entry name" value="Peptidyl-prolyl cis-trans isomerase"/>
    <property type="match status" value="1"/>
</dbReference>
<dbReference type="InterPro" id="IPR001179">
    <property type="entry name" value="PPIase_FKBP_dom"/>
</dbReference>
<dbReference type="PIRSF" id="PIRSF001473">
    <property type="entry name" value="FK506-bp_FPR3"/>
    <property type="match status" value="1"/>
</dbReference>
<keyword evidence="4 6" id="KW-0697">Rotamase</keyword>
<comment type="similarity">
    <text evidence="2">Belongs to the FKBP-type PPIase family. FKBP3/4 subfamily.</text>
</comment>
<dbReference type="GO" id="GO:0003755">
    <property type="term" value="F:peptidyl-prolyl cis-trans isomerase activity"/>
    <property type="evidence" value="ECO:0007669"/>
    <property type="project" value="UniProtKB-KW"/>
</dbReference>
<keyword evidence="10" id="KW-1185">Reference proteome</keyword>
<dbReference type="Proteomes" id="UP000559256">
    <property type="component" value="Unassembled WGS sequence"/>
</dbReference>
<dbReference type="Pfam" id="PF00254">
    <property type="entry name" value="FKBP_C"/>
    <property type="match status" value="1"/>
</dbReference>
<dbReference type="SUPFAM" id="SSF54534">
    <property type="entry name" value="FKBP-like"/>
    <property type="match status" value="1"/>
</dbReference>
<dbReference type="InterPro" id="IPR041232">
    <property type="entry name" value="NPL"/>
</dbReference>
<feature type="region of interest" description="Disordered" evidence="7">
    <location>
        <begin position="138"/>
        <end position="244"/>
    </location>
</feature>
<keyword evidence="5 6" id="KW-0413">Isomerase</keyword>
<dbReference type="EC" id="5.2.1.8" evidence="3 6"/>
<dbReference type="Pfam" id="PF17800">
    <property type="entry name" value="NPL"/>
    <property type="match status" value="1"/>
</dbReference>
<dbReference type="InterPro" id="IPR046357">
    <property type="entry name" value="PPIase_dom_sf"/>
</dbReference>
<accession>A0A8H5GTK0</accession>
<sequence>MTAVAAWSQDLTAGKTVTITPPADIKITNIALGSEIADKDGRTTVKMTYPKLPAPDDEDEEGVETVTATIGSLTPGKIEHLTTDLFLFEDTIYQFELVGKNTICLAGYYVDQNADQPPGGFGEFGSDMDSEDEHDLRFVSSDVEIDPDELDDTDTSRFEEVEEGEKAKAEKPQSKKRPRDSAGEDGKPATKAEKKSKKQKTEKAEGEAKKEKGEKKKEQEGAEKQLAGGLKIKDSKVGTGPMAKKGQDISMRYIGKLQNGKTFDSNTKGKPFKFRLGAGEVIKGWDEGIVGMQAGGERVLTVPPAMGYGKRGSGPIPSNATLIFEVKCIEIK</sequence>
<evidence type="ECO:0000256" key="4">
    <source>
        <dbReference type="ARBA" id="ARBA00023110"/>
    </source>
</evidence>